<evidence type="ECO:0000256" key="11">
    <source>
        <dbReference type="HAMAP-Rule" id="MF_00276"/>
    </source>
</evidence>
<gene>
    <name evidence="11 12" type="primary">kdpC</name>
    <name evidence="12" type="ORF">D5400_18005</name>
</gene>
<dbReference type="KEGG" id="abaw:D5400_18005"/>
<evidence type="ECO:0000256" key="2">
    <source>
        <dbReference type="ARBA" id="ARBA00022475"/>
    </source>
</evidence>
<keyword evidence="9 11" id="KW-0406">Ion transport</keyword>
<comment type="similarity">
    <text evidence="11">Belongs to the KdpC family.</text>
</comment>
<evidence type="ECO:0000256" key="3">
    <source>
        <dbReference type="ARBA" id="ARBA00022538"/>
    </source>
</evidence>
<evidence type="ECO:0000256" key="8">
    <source>
        <dbReference type="ARBA" id="ARBA00022989"/>
    </source>
</evidence>
<keyword evidence="3 11" id="KW-0633">Potassium transport</keyword>
<dbReference type="PIRSF" id="PIRSF001296">
    <property type="entry name" value="K_ATPase_KdpC"/>
    <property type="match status" value="1"/>
</dbReference>
<dbReference type="HAMAP" id="MF_00276">
    <property type="entry name" value="KdpC"/>
    <property type="match status" value="1"/>
</dbReference>
<evidence type="ECO:0000256" key="4">
    <source>
        <dbReference type="ARBA" id="ARBA00022692"/>
    </source>
</evidence>
<name>A0A3Q8XSB7_9HYPH</name>
<reference evidence="12 13" key="1">
    <citation type="submission" date="2018-09" db="EMBL/GenBank/DDBJ databases">
        <title>Marinorhizobium profundi gen. nov., sp. nov., isolated from a deep-sea sediment sample from the New Britain Trench and proposal of Marinorhizobiaceae fam. nov. in the order Rhizobiales of the class Alphaproteobacteria.</title>
        <authorList>
            <person name="Cao J."/>
        </authorList>
    </citation>
    <scope>NUCLEOTIDE SEQUENCE [LARGE SCALE GENOMIC DNA]</scope>
    <source>
        <strain evidence="12 13">WS11</strain>
    </source>
</reference>
<organism evidence="12 13">
    <name type="scientific">Georhizobium profundi</name>
    <dbReference type="NCBI Taxonomy" id="2341112"/>
    <lineage>
        <taxon>Bacteria</taxon>
        <taxon>Pseudomonadati</taxon>
        <taxon>Pseudomonadota</taxon>
        <taxon>Alphaproteobacteria</taxon>
        <taxon>Hyphomicrobiales</taxon>
        <taxon>Rhizobiaceae</taxon>
        <taxon>Georhizobium</taxon>
    </lineage>
</organism>
<dbReference type="InterPro" id="IPR003820">
    <property type="entry name" value="KdpC"/>
</dbReference>
<keyword evidence="1 11" id="KW-0813">Transport</keyword>
<evidence type="ECO:0000256" key="1">
    <source>
        <dbReference type="ARBA" id="ARBA00022448"/>
    </source>
</evidence>
<evidence type="ECO:0000256" key="6">
    <source>
        <dbReference type="ARBA" id="ARBA00022840"/>
    </source>
</evidence>
<proteinExistence type="inferred from homology"/>
<dbReference type="GO" id="GO:0008556">
    <property type="term" value="F:P-type potassium transmembrane transporter activity"/>
    <property type="evidence" value="ECO:0007669"/>
    <property type="project" value="InterPro"/>
</dbReference>
<evidence type="ECO:0000256" key="9">
    <source>
        <dbReference type="ARBA" id="ARBA00023065"/>
    </source>
</evidence>
<evidence type="ECO:0000256" key="5">
    <source>
        <dbReference type="ARBA" id="ARBA00022741"/>
    </source>
</evidence>
<dbReference type="PANTHER" id="PTHR30042">
    <property type="entry name" value="POTASSIUM-TRANSPORTING ATPASE C CHAIN"/>
    <property type="match status" value="1"/>
</dbReference>
<keyword evidence="5 11" id="KW-0547">Nucleotide-binding</keyword>
<dbReference type="Proteomes" id="UP000268192">
    <property type="component" value="Chromosome"/>
</dbReference>
<keyword evidence="8 11" id="KW-1133">Transmembrane helix</keyword>
<dbReference type="GO" id="GO:0005524">
    <property type="term" value="F:ATP binding"/>
    <property type="evidence" value="ECO:0007669"/>
    <property type="project" value="UniProtKB-UniRule"/>
</dbReference>
<evidence type="ECO:0000313" key="12">
    <source>
        <dbReference type="EMBL" id="AZN72920.1"/>
    </source>
</evidence>
<dbReference type="AlphaFoldDB" id="A0A3Q8XSB7"/>
<keyword evidence="10 11" id="KW-0472">Membrane</keyword>
<accession>A0A3Q8XSB7</accession>
<keyword evidence="4 11" id="KW-0812">Transmembrane</keyword>
<protein>
    <recommendedName>
        <fullName evidence="11">Potassium-transporting ATPase KdpC subunit</fullName>
    </recommendedName>
    <alternativeName>
        <fullName evidence="11">ATP phosphohydrolase [potassium-transporting] C chain</fullName>
    </alternativeName>
    <alternativeName>
        <fullName evidence="11">Potassium-binding and translocating subunit C</fullName>
    </alternativeName>
    <alternativeName>
        <fullName evidence="11">Potassium-translocating ATPase C chain</fullName>
    </alternativeName>
</protein>
<dbReference type="OrthoDB" id="9788285at2"/>
<evidence type="ECO:0000256" key="7">
    <source>
        <dbReference type="ARBA" id="ARBA00022958"/>
    </source>
</evidence>
<evidence type="ECO:0000256" key="10">
    <source>
        <dbReference type="ARBA" id="ARBA00023136"/>
    </source>
</evidence>
<keyword evidence="7 11" id="KW-0630">Potassium</keyword>
<keyword evidence="2 11" id="KW-1003">Cell membrane</keyword>
<dbReference type="GO" id="GO:0005886">
    <property type="term" value="C:plasma membrane"/>
    <property type="evidence" value="ECO:0007669"/>
    <property type="project" value="UniProtKB-SubCell"/>
</dbReference>
<dbReference type="EMBL" id="CP032509">
    <property type="protein sequence ID" value="AZN72920.1"/>
    <property type="molecule type" value="Genomic_DNA"/>
</dbReference>
<comment type="function">
    <text evidence="11">Part of the high-affinity ATP-driven potassium transport (or Kdp) system, which catalyzes the hydrolysis of ATP coupled with the electrogenic transport of potassium into the cytoplasm. This subunit acts as a catalytic chaperone that increases the ATP-binding affinity of the ATP-hydrolyzing subunit KdpB by the formation of a transient KdpB/KdpC/ATP ternary complex.</text>
</comment>
<dbReference type="PANTHER" id="PTHR30042:SF2">
    <property type="entry name" value="POTASSIUM-TRANSPORTING ATPASE KDPC SUBUNIT"/>
    <property type="match status" value="1"/>
</dbReference>
<keyword evidence="13" id="KW-1185">Reference proteome</keyword>
<dbReference type="NCBIfam" id="NF001454">
    <property type="entry name" value="PRK00315.1"/>
    <property type="match status" value="1"/>
</dbReference>
<evidence type="ECO:0000313" key="13">
    <source>
        <dbReference type="Proteomes" id="UP000268192"/>
    </source>
</evidence>
<dbReference type="RefSeq" id="WP_126011308.1">
    <property type="nucleotide sequence ID" value="NZ_CP032509.1"/>
</dbReference>
<dbReference type="NCBIfam" id="TIGR00681">
    <property type="entry name" value="kdpC"/>
    <property type="match status" value="1"/>
</dbReference>
<comment type="subcellular location">
    <subcellularLocation>
        <location evidence="11">Cell membrane</location>
        <topology evidence="11">Single-pass membrane protein</topology>
    </subcellularLocation>
</comment>
<comment type="subunit">
    <text evidence="11">The system is composed of three essential subunits: KdpA, KdpB and KdpC.</text>
</comment>
<sequence>MISELRPALTLLALFTLITGVAYPLAMTGAAQALFPAQADGSLVDRDGQIIGSSLVGQVFTGETYFHGRPSAAGADGYDAASTGGSNLGPTSAALIDRVTADAQRLSAENGGAAVPIDLVTASGSGLDPHISPAAAYLQIERIAAARGTAPATVRVLVNEQIEGRTLGVLGEPRVNVLLLNLALNERIPVTD</sequence>
<keyword evidence="6 11" id="KW-0067">ATP-binding</keyword>
<dbReference type="Pfam" id="PF02669">
    <property type="entry name" value="KdpC"/>
    <property type="match status" value="1"/>
</dbReference>